<evidence type="ECO:0000313" key="1">
    <source>
        <dbReference type="EMBL" id="SJZ41549.1"/>
    </source>
</evidence>
<accession>A0A1T4KGJ7</accession>
<reference evidence="2" key="1">
    <citation type="submission" date="2017-02" db="EMBL/GenBank/DDBJ databases">
        <authorList>
            <person name="Varghese N."/>
            <person name="Submissions S."/>
        </authorList>
    </citation>
    <scope>NUCLEOTIDE SEQUENCE [LARGE SCALE GENOMIC DNA]</scope>
    <source>
        <strain evidence="2">ATCC 27094</strain>
    </source>
</reference>
<gene>
    <name evidence="1" type="ORF">SAMN02745126_00958</name>
</gene>
<sequence>MSVRFTIDHAARFVHAVAEGVCTLKDLEDYLDQIVVQGAMPYRKLWDCSQAKYQYTDADVMEVGARVSVYANMDPRGPIAIVATSPSTIEASLRFANLGGAKRPVKVFSTEAEARRWLFSQPEN</sequence>
<dbReference type="OrthoDB" id="7375827at2"/>
<proteinExistence type="predicted"/>
<dbReference type="STRING" id="225324.SAMN02745126_00958"/>
<dbReference type="RefSeq" id="WP_085932636.1">
    <property type="nucleotide sequence ID" value="NZ_FUWJ01000001.1"/>
</dbReference>
<evidence type="ECO:0000313" key="2">
    <source>
        <dbReference type="Proteomes" id="UP000190092"/>
    </source>
</evidence>
<organism evidence="1 2">
    <name type="scientific">Enhydrobacter aerosaccus</name>
    <dbReference type="NCBI Taxonomy" id="225324"/>
    <lineage>
        <taxon>Bacteria</taxon>
        <taxon>Pseudomonadati</taxon>
        <taxon>Pseudomonadota</taxon>
        <taxon>Alphaproteobacteria</taxon>
        <taxon>Hyphomicrobiales</taxon>
        <taxon>Enhydrobacter</taxon>
    </lineage>
</organism>
<protein>
    <recommendedName>
        <fullName evidence="3">SpoIIAA-like</fullName>
    </recommendedName>
</protein>
<keyword evidence="2" id="KW-1185">Reference proteome</keyword>
<dbReference type="AlphaFoldDB" id="A0A1T4KGJ7"/>
<dbReference type="EMBL" id="FUWJ01000001">
    <property type="protein sequence ID" value="SJZ41549.1"/>
    <property type="molecule type" value="Genomic_DNA"/>
</dbReference>
<name>A0A1T4KGJ7_9HYPH</name>
<dbReference type="Proteomes" id="UP000190092">
    <property type="component" value="Unassembled WGS sequence"/>
</dbReference>
<evidence type="ECO:0008006" key="3">
    <source>
        <dbReference type="Google" id="ProtNLM"/>
    </source>
</evidence>